<evidence type="ECO:0000313" key="1">
    <source>
        <dbReference type="EMBL" id="TSJ91833.1"/>
    </source>
</evidence>
<accession>A0A556RSM8</accession>
<dbReference type="NCBIfam" id="TIGR01560">
    <property type="entry name" value="put_DNA_pack"/>
    <property type="match status" value="1"/>
</dbReference>
<evidence type="ECO:0000313" key="2">
    <source>
        <dbReference type="Proteomes" id="UP000319138"/>
    </source>
</evidence>
<dbReference type="Pfam" id="PF05135">
    <property type="entry name" value="Phage_connect_1"/>
    <property type="match status" value="1"/>
</dbReference>
<dbReference type="EMBL" id="VMHL01000001">
    <property type="protein sequence ID" value="TSJ91833.1"/>
    <property type="molecule type" value="Genomic_DNA"/>
</dbReference>
<name>A0A556RSM8_9GAMM</name>
<dbReference type="AlphaFoldDB" id="A0A556RSM8"/>
<organism evidence="1 2">
    <name type="scientific">Gilliamella apicola</name>
    <dbReference type="NCBI Taxonomy" id="1196095"/>
    <lineage>
        <taxon>Bacteria</taxon>
        <taxon>Pseudomonadati</taxon>
        <taxon>Pseudomonadota</taxon>
        <taxon>Gammaproteobacteria</taxon>
        <taxon>Orbales</taxon>
        <taxon>Orbaceae</taxon>
        <taxon>Gilliamella</taxon>
    </lineage>
</organism>
<reference evidence="1 2" key="1">
    <citation type="submission" date="2019-07" db="EMBL/GenBank/DDBJ databases">
        <title>Gilliamella genomes.</title>
        <authorList>
            <person name="Zheng H."/>
        </authorList>
    </citation>
    <scope>NUCLEOTIDE SEQUENCE [LARGE SCALE GENOMIC DNA]</scope>
    <source>
        <strain evidence="1 2">W8131</strain>
    </source>
</reference>
<gene>
    <name evidence="1" type="ORF">FPQ14_00770</name>
</gene>
<dbReference type="InterPro" id="IPR006450">
    <property type="entry name" value="Phage_HK97_gp6-like"/>
</dbReference>
<protein>
    <submittedName>
        <fullName evidence="1">Phage gp6-like head-tail connector protein</fullName>
    </submittedName>
</protein>
<dbReference type="InterPro" id="IPR021146">
    <property type="entry name" value="Phage_gp6-like_head-tail"/>
</dbReference>
<proteinExistence type="predicted"/>
<comment type="caution">
    <text evidence="1">The sequence shown here is derived from an EMBL/GenBank/DDBJ whole genome shotgun (WGS) entry which is preliminary data.</text>
</comment>
<dbReference type="CDD" id="cd08054">
    <property type="entry name" value="gp6"/>
    <property type="match status" value="1"/>
</dbReference>
<dbReference type="Gene3D" id="1.10.3230.30">
    <property type="entry name" value="Phage gp6-like head-tail connector protein"/>
    <property type="match status" value="1"/>
</dbReference>
<sequence>MTWLSAFTSKIMLQIGMMSHSILILMKNLNRNQKPKKRLKKMSLITLDEAKLHLRIDHDFDDADIQLKLDAAEEQAINFLERQVYATDDELKQAVLSNKAGDRPILVNSSFKSAVLLLLGHLYENREETSAANSSNVKYGFERLLNPYRIHIGV</sequence>
<dbReference type="Proteomes" id="UP000319138">
    <property type="component" value="Unassembled WGS sequence"/>
</dbReference>